<protein>
    <submittedName>
        <fullName evidence="1">Uncharacterized protein</fullName>
    </submittedName>
</protein>
<dbReference type="InterPro" id="IPR024079">
    <property type="entry name" value="MetalloPept_cat_dom_sf"/>
</dbReference>
<evidence type="ECO:0000313" key="1">
    <source>
        <dbReference type="EMBL" id="AOY79231.1"/>
    </source>
</evidence>
<reference evidence="2" key="1">
    <citation type="submission" date="2016-10" db="EMBL/GenBank/DDBJ databases">
        <title>Comparative genomics uncovers the prolific and rare metabolic potential of the cyanobacterial genus Moorea.</title>
        <authorList>
            <person name="Leao T."/>
            <person name="Castelao G."/>
            <person name="Korobeynikov A."/>
            <person name="Monroe E.A."/>
            <person name="Podell S."/>
            <person name="Glukhov E."/>
            <person name="Allen E."/>
            <person name="Gerwick W.H."/>
            <person name="Gerwick L."/>
        </authorList>
    </citation>
    <scope>NUCLEOTIDE SEQUENCE [LARGE SCALE GENOMIC DNA]</scope>
    <source>
        <strain evidence="2">JHB</strain>
    </source>
</reference>
<proteinExistence type="predicted"/>
<name>A0A1D9FV72_MOOP1</name>
<sequence>MPKLPLTLDINQLDPLINCYLGIAEITDPIRGKFYNSIEEFINIFFAYDFRVNETFFNQRIYQQEGREFTLYNYFRSKSFADFLEIMELTRKKKFPDLLPIHDSYIWEFPIHFYLVNFSEEDYIIDLIDHPEILAYDLRQFLPNHNYDIQRDYDSIKKNNDRAYLKWLIEKNLEKVNFDFSMEGAEYAKEHLRNYLLPYSDFYQTCIDRIGAMGFRFRLTGISEVHTRNPVKTNKGKWIDEITTSPNCFNVAILMQRDLSRRNLGGYANLPQIRYRRKFYPRKIGFLCLIVDTLGYDRANYLNQKYDCEAGSTLSHELGHCFQLYHLGKHGKDFNKPCLGIAPDTIWNPINIKKASIWPWDKKFAENLHAKNMFMNLMSIDTELNENLFFTKAQAARARTVAMMYYRHWMQRLESWEQAKDYLAIKSPNNSYLLTKDFGAYPEDRLILRRVTESDQI</sequence>
<accession>A0A1D9FV72</accession>
<dbReference type="GO" id="GO:0008237">
    <property type="term" value="F:metallopeptidase activity"/>
    <property type="evidence" value="ECO:0007669"/>
    <property type="project" value="InterPro"/>
</dbReference>
<dbReference type="AlphaFoldDB" id="A0A1D9FV72"/>
<dbReference type="EMBL" id="CP017708">
    <property type="protein sequence ID" value="AOY79231.1"/>
    <property type="molecule type" value="Genomic_DNA"/>
</dbReference>
<gene>
    <name evidence="1" type="ORF">BJP36_04185</name>
</gene>
<dbReference type="Gene3D" id="3.40.390.10">
    <property type="entry name" value="Collagenase (Catalytic Domain)"/>
    <property type="match status" value="1"/>
</dbReference>
<dbReference type="Proteomes" id="UP000176944">
    <property type="component" value="Chromosome"/>
</dbReference>
<evidence type="ECO:0000313" key="2">
    <source>
        <dbReference type="Proteomes" id="UP000176944"/>
    </source>
</evidence>
<organism evidence="1 2">
    <name type="scientific">Moorena producens (strain JHB)</name>
    <dbReference type="NCBI Taxonomy" id="1454205"/>
    <lineage>
        <taxon>Bacteria</taxon>
        <taxon>Bacillati</taxon>
        <taxon>Cyanobacteriota</taxon>
        <taxon>Cyanophyceae</taxon>
        <taxon>Coleofasciculales</taxon>
        <taxon>Coleofasciculaceae</taxon>
        <taxon>Moorena</taxon>
    </lineage>
</organism>